<keyword evidence="2 7" id="KW-0732">Signal</keyword>
<evidence type="ECO:0000259" key="8">
    <source>
        <dbReference type="Pfam" id="PF01617"/>
    </source>
</evidence>
<gene>
    <name evidence="9" type="ORF">SAMN05443431_105269</name>
</gene>
<dbReference type="Gene3D" id="3.40.50.10610">
    <property type="entry name" value="ABC-type transport auxiliary lipoprotein component"/>
    <property type="match status" value="2"/>
</dbReference>
<feature type="signal peptide" evidence="7">
    <location>
        <begin position="1"/>
        <end position="23"/>
    </location>
</feature>
<dbReference type="STRING" id="1144750.SAMN05443431_105269"/>
<feature type="chain" id="PRO_5011612654" evidence="7">
    <location>
        <begin position="24"/>
        <end position="495"/>
    </location>
</feature>
<feature type="region of interest" description="Disordered" evidence="6">
    <location>
        <begin position="458"/>
        <end position="495"/>
    </location>
</feature>
<dbReference type="Gene3D" id="2.40.160.20">
    <property type="match status" value="1"/>
</dbReference>
<feature type="compositionally biased region" description="Basic and acidic residues" evidence="6">
    <location>
        <begin position="480"/>
        <end position="495"/>
    </location>
</feature>
<evidence type="ECO:0000313" key="10">
    <source>
        <dbReference type="Proteomes" id="UP000199559"/>
    </source>
</evidence>
<dbReference type="GO" id="GO:0030288">
    <property type="term" value="C:outer membrane-bounded periplasmic space"/>
    <property type="evidence" value="ECO:0007669"/>
    <property type="project" value="InterPro"/>
</dbReference>
<proteinExistence type="predicted"/>
<evidence type="ECO:0000256" key="4">
    <source>
        <dbReference type="ARBA" id="ARBA00023139"/>
    </source>
</evidence>
<dbReference type="RefSeq" id="WP_090840039.1">
    <property type="nucleotide sequence ID" value="NZ_FORM01000005.1"/>
</dbReference>
<evidence type="ECO:0000313" key="9">
    <source>
        <dbReference type="EMBL" id="SFJ24949.1"/>
    </source>
</evidence>
<dbReference type="Proteomes" id="UP000199559">
    <property type="component" value="Unassembled WGS sequence"/>
</dbReference>
<dbReference type="SUPFAM" id="SSF56925">
    <property type="entry name" value="OMPA-like"/>
    <property type="match status" value="1"/>
</dbReference>
<evidence type="ECO:0000256" key="7">
    <source>
        <dbReference type="SAM" id="SignalP"/>
    </source>
</evidence>
<sequence>MLNYRPAFAVILFLLLTSCGAFFNQPYEQERARIGETSPVTSKLEAFPLPQNPVVAGVYNFKDQTGQYKAVENGSTFSTAVSQGGTTMLIKALEDSKWFTVIERENLGNLLNERNIIRSTRDEYRKNKNPNEPVLPALLYAGVLLEGGVISYDTNIITGGAGARYLGIGSSTQYRQDRITVYLRAVSTSTGKILKTVYISKTILSQAVSANLFKYVKYQRLLETEIGFTKNEPVQLAMKEAIEKAVEALIIEGIKDEVWLPRLSEESTAKLIADYDAEKDEAISTELYERFLTERRGNYAVTAALGGTLINGDLPDPQPEFNSKIGFKKTLNPYLNLGFTYNKFNLENKQVLNEGFMSFDLNLEYSVLPYDNLTPYLFAGVGTNASNYFEAIDPKVQAGFGLEYLVKDNLGVYIYGEHNLVFSDKVDGVVAGKVDDMFYRFGVGVNFYLSKPNTKFNQRKEEKRLERAELKATKKANRRQMQEKIKAARQENKNN</sequence>
<name>A0A1I3PU07_9FLAO</name>
<keyword evidence="10" id="KW-1185">Reference proteome</keyword>
<dbReference type="Pfam" id="PF01617">
    <property type="entry name" value="Surface_Ag_2"/>
    <property type="match status" value="1"/>
</dbReference>
<keyword evidence="4" id="KW-0564">Palmitate</keyword>
<evidence type="ECO:0000256" key="1">
    <source>
        <dbReference type="ARBA" id="ARBA00022475"/>
    </source>
</evidence>
<dbReference type="EMBL" id="FORM01000005">
    <property type="protein sequence ID" value="SFJ24949.1"/>
    <property type="molecule type" value="Genomic_DNA"/>
</dbReference>
<accession>A0A1I3PU07</accession>
<evidence type="ECO:0000256" key="6">
    <source>
        <dbReference type="SAM" id="MobiDB-lite"/>
    </source>
</evidence>
<evidence type="ECO:0000256" key="3">
    <source>
        <dbReference type="ARBA" id="ARBA00023136"/>
    </source>
</evidence>
<evidence type="ECO:0000256" key="2">
    <source>
        <dbReference type="ARBA" id="ARBA00022729"/>
    </source>
</evidence>
<dbReference type="Pfam" id="PF03783">
    <property type="entry name" value="CsgG"/>
    <property type="match status" value="1"/>
</dbReference>
<feature type="domain" description="Msp4/OMP-like" evidence="8">
    <location>
        <begin position="344"/>
        <end position="430"/>
    </location>
</feature>
<dbReference type="PANTHER" id="PTHR41164">
    <property type="entry name" value="CURLI PRODUCTION ASSEMBLY/TRANSPORT COMPONENT CSGG"/>
    <property type="match status" value="1"/>
</dbReference>
<feature type="compositionally biased region" description="Basic and acidic residues" evidence="6">
    <location>
        <begin position="458"/>
        <end position="472"/>
    </location>
</feature>
<dbReference type="InterPro" id="IPR011250">
    <property type="entry name" value="OMP/PagP_B-barrel"/>
</dbReference>
<dbReference type="InterPro" id="IPR005534">
    <property type="entry name" value="Curli_assmbl/transp-comp_CsgG"/>
</dbReference>
<protein>
    <submittedName>
        <fullName evidence="9">Curli production assembly/transport component CsgG</fullName>
    </submittedName>
</protein>
<dbReference type="InterPro" id="IPR002566">
    <property type="entry name" value="Msp4_OMP-like"/>
</dbReference>
<keyword evidence="5" id="KW-0449">Lipoprotein</keyword>
<dbReference type="PROSITE" id="PS51257">
    <property type="entry name" value="PROKAR_LIPOPROTEIN"/>
    <property type="match status" value="1"/>
</dbReference>
<dbReference type="PANTHER" id="PTHR41164:SF1">
    <property type="entry name" value="CURLI PRODUCTION ASSEMBLY_TRANSPORT COMPONENT CSGG"/>
    <property type="match status" value="1"/>
</dbReference>
<keyword evidence="1" id="KW-1003">Cell membrane</keyword>
<reference evidence="10" key="1">
    <citation type="submission" date="2016-10" db="EMBL/GenBank/DDBJ databases">
        <authorList>
            <person name="Varghese N."/>
            <person name="Submissions S."/>
        </authorList>
    </citation>
    <scope>NUCLEOTIDE SEQUENCE [LARGE SCALE GENOMIC DNA]</scope>
    <source>
        <strain evidence="10">DSM 28881</strain>
    </source>
</reference>
<dbReference type="AlphaFoldDB" id="A0A1I3PU07"/>
<evidence type="ECO:0000256" key="5">
    <source>
        <dbReference type="ARBA" id="ARBA00023288"/>
    </source>
</evidence>
<keyword evidence="3" id="KW-0472">Membrane</keyword>
<organism evidence="9 10">
    <name type="scientific">Olleya namhaensis</name>
    <dbReference type="NCBI Taxonomy" id="1144750"/>
    <lineage>
        <taxon>Bacteria</taxon>
        <taxon>Pseudomonadati</taxon>
        <taxon>Bacteroidota</taxon>
        <taxon>Flavobacteriia</taxon>
        <taxon>Flavobacteriales</taxon>
        <taxon>Flavobacteriaceae</taxon>
    </lineage>
</organism>